<name>H2Z824_CIOSA</name>
<dbReference type="HOGENOM" id="CLU_2800525_0_0_1"/>
<keyword evidence="3" id="KW-1185">Reference proteome</keyword>
<sequence length="68" mass="7800">MENRNARFNVSATDSMSDEPLVISITGLTCHQKHTLHSWIKSDNNNIFECVVIYKSNENGKINLLFEM</sequence>
<dbReference type="InParanoid" id="H2Z824"/>
<accession>H2Z824</accession>
<dbReference type="Gene3D" id="2.60.40.2240">
    <property type="entry name" value="Acyl-CoA thioester hydrolase/BAAT N-terminal domain"/>
    <property type="match status" value="1"/>
</dbReference>
<proteinExistence type="predicted"/>
<reference evidence="2" key="3">
    <citation type="submission" date="2025-09" db="UniProtKB">
        <authorList>
            <consortium name="Ensembl"/>
        </authorList>
    </citation>
    <scope>IDENTIFICATION</scope>
</reference>
<dbReference type="InterPro" id="IPR042490">
    <property type="entry name" value="Thio_Ohase/BAAT_N"/>
</dbReference>
<organism evidence="2 3">
    <name type="scientific">Ciona savignyi</name>
    <name type="common">Pacific transparent sea squirt</name>
    <dbReference type="NCBI Taxonomy" id="51511"/>
    <lineage>
        <taxon>Eukaryota</taxon>
        <taxon>Metazoa</taxon>
        <taxon>Chordata</taxon>
        <taxon>Tunicata</taxon>
        <taxon>Ascidiacea</taxon>
        <taxon>Phlebobranchia</taxon>
        <taxon>Cionidae</taxon>
        <taxon>Ciona</taxon>
    </lineage>
</organism>
<evidence type="ECO:0000313" key="2">
    <source>
        <dbReference type="Ensembl" id="ENSCSAVP00000013736.1"/>
    </source>
</evidence>
<reference evidence="2" key="2">
    <citation type="submission" date="2025-08" db="UniProtKB">
        <authorList>
            <consortium name="Ensembl"/>
        </authorList>
    </citation>
    <scope>IDENTIFICATION</scope>
</reference>
<dbReference type="Pfam" id="PF04775">
    <property type="entry name" value="Bile_Hydr_Trans"/>
    <property type="match status" value="1"/>
</dbReference>
<dbReference type="Proteomes" id="UP000007875">
    <property type="component" value="Unassembled WGS sequence"/>
</dbReference>
<dbReference type="Ensembl" id="ENSCSAVT00000013894.1">
    <property type="protein sequence ID" value="ENSCSAVP00000013736.1"/>
    <property type="gene ID" value="ENSCSAVG00000008053.1"/>
</dbReference>
<evidence type="ECO:0000313" key="3">
    <source>
        <dbReference type="Proteomes" id="UP000007875"/>
    </source>
</evidence>
<protein>
    <recommendedName>
        <fullName evidence="1">Acyl-CoA thioester hydrolase/bile acid-CoA amino acid N-acetyltransferase domain-containing protein</fullName>
    </recommendedName>
</protein>
<dbReference type="AlphaFoldDB" id="H2Z824"/>
<dbReference type="InterPro" id="IPR006862">
    <property type="entry name" value="Thio_Ohase/aa_AcTrfase"/>
</dbReference>
<evidence type="ECO:0000259" key="1">
    <source>
        <dbReference type="Pfam" id="PF04775"/>
    </source>
</evidence>
<feature type="domain" description="Acyl-CoA thioester hydrolase/bile acid-CoA amino acid N-acetyltransferase" evidence="1">
    <location>
        <begin position="18"/>
        <end position="64"/>
    </location>
</feature>
<reference evidence="3" key="1">
    <citation type="submission" date="2003-08" db="EMBL/GenBank/DDBJ databases">
        <authorList>
            <person name="Birren B."/>
            <person name="Nusbaum C."/>
            <person name="Abebe A."/>
            <person name="Abouelleil A."/>
            <person name="Adekoya E."/>
            <person name="Ait-zahra M."/>
            <person name="Allen N."/>
            <person name="Allen T."/>
            <person name="An P."/>
            <person name="Anderson M."/>
            <person name="Anderson S."/>
            <person name="Arachchi H."/>
            <person name="Armbruster J."/>
            <person name="Bachantsang P."/>
            <person name="Baldwin J."/>
            <person name="Barry A."/>
            <person name="Bayul T."/>
            <person name="Blitshsteyn B."/>
            <person name="Bloom T."/>
            <person name="Blye J."/>
            <person name="Boguslavskiy L."/>
            <person name="Borowsky M."/>
            <person name="Boukhgalter B."/>
            <person name="Brunache A."/>
            <person name="Butler J."/>
            <person name="Calixte N."/>
            <person name="Calvo S."/>
            <person name="Camarata J."/>
            <person name="Campo K."/>
            <person name="Chang J."/>
            <person name="Cheshatsang Y."/>
            <person name="Citroen M."/>
            <person name="Collymore A."/>
            <person name="Considine T."/>
            <person name="Cook A."/>
            <person name="Cooke P."/>
            <person name="Corum B."/>
            <person name="Cuomo C."/>
            <person name="David R."/>
            <person name="Dawoe T."/>
            <person name="Degray S."/>
            <person name="Dodge S."/>
            <person name="Dooley K."/>
            <person name="Dorje P."/>
            <person name="Dorjee K."/>
            <person name="Dorris L."/>
            <person name="Duffey N."/>
            <person name="Dupes A."/>
            <person name="Elkins T."/>
            <person name="Engels R."/>
            <person name="Erickson J."/>
            <person name="Farina A."/>
            <person name="Faro S."/>
            <person name="Ferreira P."/>
            <person name="Fischer H."/>
            <person name="Fitzgerald M."/>
            <person name="Foley K."/>
            <person name="Gage D."/>
            <person name="Galagan J."/>
            <person name="Gearin G."/>
            <person name="Gnerre S."/>
            <person name="Gnirke A."/>
            <person name="Goyette A."/>
            <person name="Graham J."/>
            <person name="Grandbois E."/>
            <person name="Gyaltsen K."/>
            <person name="Hafez N."/>
            <person name="Hagopian D."/>
            <person name="Hagos B."/>
            <person name="Hall J."/>
            <person name="Hatcher B."/>
            <person name="Heller A."/>
            <person name="Higgins H."/>
            <person name="Honan T."/>
            <person name="Horn A."/>
            <person name="Houde N."/>
            <person name="Hughes L."/>
            <person name="Hulme W."/>
            <person name="Husby E."/>
            <person name="Iliev I."/>
            <person name="Jaffe D."/>
            <person name="Jones C."/>
            <person name="Kamal M."/>
            <person name="Kamat A."/>
            <person name="Kamvysselis M."/>
            <person name="Karlsson E."/>
            <person name="Kells C."/>
            <person name="Kieu A."/>
            <person name="Kisner P."/>
            <person name="Kodira C."/>
            <person name="Kulbokas E."/>
            <person name="Labutti K."/>
            <person name="Lama D."/>
            <person name="Landers T."/>
            <person name="Leger J."/>
            <person name="Levine S."/>
            <person name="Lewis D."/>
            <person name="Lewis T."/>
            <person name="Lindblad-toh K."/>
            <person name="Liu X."/>
            <person name="Lokyitsang T."/>
            <person name="Lokyitsang Y."/>
            <person name="Lucien O."/>
            <person name="Lui A."/>
            <person name="Ma L.J."/>
            <person name="Mabbitt R."/>
            <person name="Macdonald J."/>
            <person name="Maclean C."/>
            <person name="Major J."/>
            <person name="Manning J."/>
            <person name="Marabella R."/>
            <person name="Maru K."/>
            <person name="Matthews C."/>
            <person name="Mauceli E."/>
            <person name="Mccarthy M."/>
            <person name="Mcdonough S."/>
            <person name="Mcghee T."/>
            <person name="Meldrim J."/>
            <person name="Meneus L."/>
            <person name="Mesirov J."/>
            <person name="Mihalev A."/>
            <person name="Mihova T."/>
            <person name="Mikkelsen T."/>
            <person name="Mlenga V."/>
            <person name="Moru K."/>
            <person name="Mozes J."/>
            <person name="Mulrain L."/>
            <person name="Munson G."/>
            <person name="Naylor J."/>
            <person name="Newes C."/>
            <person name="Nguyen C."/>
            <person name="Nguyen N."/>
            <person name="Nguyen T."/>
            <person name="Nicol R."/>
            <person name="Nielsen C."/>
            <person name="Nizzari M."/>
            <person name="Norbu C."/>
            <person name="Norbu N."/>
            <person name="O'donnell P."/>
            <person name="Okoawo O."/>
            <person name="O'leary S."/>
            <person name="Omotosho B."/>
            <person name="O'neill K."/>
            <person name="Osman S."/>
            <person name="Parker S."/>
            <person name="Perrin D."/>
            <person name="Phunkhang P."/>
            <person name="Piqani B."/>
            <person name="Purcell S."/>
            <person name="Rachupka T."/>
            <person name="Ramasamy U."/>
            <person name="Rameau R."/>
            <person name="Ray V."/>
            <person name="Raymond C."/>
            <person name="Retta R."/>
            <person name="Richardson S."/>
            <person name="Rise C."/>
            <person name="Rodriguez J."/>
            <person name="Rogers J."/>
            <person name="Rogov P."/>
            <person name="Rutman M."/>
            <person name="Schupbach R."/>
            <person name="Seaman C."/>
            <person name="Settipalli S."/>
            <person name="Sharpe T."/>
            <person name="Sheridan J."/>
            <person name="Sherpa N."/>
            <person name="Shi J."/>
            <person name="Smirnov S."/>
            <person name="Smith C."/>
            <person name="Sougnez C."/>
            <person name="Spencer B."/>
            <person name="Stalker J."/>
            <person name="Stange-thomann N."/>
            <person name="Stavropoulos S."/>
            <person name="Stetson K."/>
            <person name="Stone C."/>
            <person name="Stone S."/>
            <person name="Stubbs M."/>
            <person name="Talamas J."/>
            <person name="Tchuinga P."/>
            <person name="Tenzing P."/>
            <person name="Tesfaye S."/>
            <person name="Theodore J."/>
            <person name="Thoulutsang Y."/>
            <person name="Topham K."/>
            <person name="Towey S."/>
            <person name="Tsamla T."/>
            <person name="Tsomo N."/>
            <person name="Vallee D."/>
            <person name="Vassiliev H."/>
            <person name="Venkataraman V."/>
            <person name="Vinson J."/>
            <person name="Vo A."/>
            <person name="Wade C."/>
            <person name="Wang S."/>
            <person name="Wangchuk T."/>
            <person name="Wangdi T."/>
            <person name="Whittaker C."/>
            <person name="Wilkinson J."/>
            <person name="Wu Y."/>
            <person name="Wyman D."/>
            <person name="Yadav S."/>
            <person name="Yang S."/>
            <person name="Yang X."/>
            <person name="Yeager S."/>
            <person name="Yee E."/>
            <person name="Young G."/>
            <person name="Zainoun J."/>
            <person name="Zembeck L."/>
            <person name="Zimmer A."/>
            <person name="Zody M."/>
            <person name="Lander E."/>
        </authorList>
    </citation>
    <scope>NUCLEOTIDE SEQUENCE [LARGE SCALE GENOMIC DNA]</scope>
</reference>